<reference evidence="2" key="1">
    <citation type="submission" date="2022-08" db="EMBL/GenBank/DDBJ databases">
        <authorList>
            <person name="Gutierrez-Valencia J."/>
        </authorList>
    </citation>
    <scope>NUCLEOTIDE SEQUENCE</scope>
</reference>
<dbReference type="PANTHER" id="PTHR46354:SF4">
    <property type="entry name" value="PROTEIN DOG1-LIKE 3"/>
    <property type="match status" value="1"/>
</dbReference>
<dbReference type="AlphaFoldDB" id="A0AAV0M4A3"/>
<sequence length="54" mass="6315">MEEMLAAADDLRLMTLTSIVDDILTPIQAVHFLIAVLELRLRVHDWGKRRDEQR</sequence>
<comment type="caution">
    <text evidence="2">The sequence shown here is derived from an EMBL/GenBank/DDBJ whole genome shotgun (WGS) entry which is preliminary data.</text>
</comment>
<dbReference type="PANTHER" id="PTHR46354">
    <property type="entry name" value="DOG1 DOMAIN-CONTAINING PROTEIN"/>
    <property type="match status" value="1"/>
</dbReference>
<dbReference type="InterPro" id="IPR051886">
    <property type="entry name" value="Seed_Dev/Stress_Resp_Reg"/>
</dbReference>
<keyword evidence="3" id="KW-1185">Reference proteome</keyword>
<evidence type="ECO:0000313" key="2">
    <source>
        <dbReference type="EMBL" id="CAI0440640.1"/>
    </source>
</evidence>
<proteinExistence type="predicted"/>
<dbReference type="GO" id="GO:0043565">
    <property type="term" value="F:sequence-specific DNA binding"/>
    <property type="evidence" value="ECO:0007669"/>
    <property type="project" value="InterPro"/>
</dbReference>
<feature type="domain" description="DOG1" evidence="1">
    <location>
        <begin position="1"/>
        <end position="53"/>
    </location>
</feature>
<protein>
    <recommendedName>
        <fullName evidence="1">DOG1 domain-containing protein</fullName>
    </recommendedName>
</protein>
<dbReference type="Proteomes" id="UP001154282">
    <property type="component" value="Unassembled WGS sequence"/>
</dbReference>
<dbReference type="InterPro" id="IPR025422">
    <property type="entry name" value="TGA_domain"/>
</dbReference>
<dbReference type="PROSITE" id="PS51806">
    <property type="entry name" value="DOG1"/>
    <property type="match status" value="1"/>
</dbReference>
<organism evidence="2 3">
    <name type="scientific">Linum tenue</name>
    <dbReference type="NCBI Taxonomy" id="586396"/>
    <lineage>
        <taxon>Eukaryota</taxon>
        <taxon>Viridiplantae</taxon>
        <taxon>Streptophyta</taxon>
        <taxon>Embryophyta</taxon>
        <taxon>Tracheophyta</taxon>
        <taxon>Spermatophyta</taxon>
        <taxon>Magnoliopsida</taxon>
        <taxon>eudicotyledons</taxon>
        <taxon>Gunneridae</taxon>
        <taxon>Pentapetalae</taxon>
        <taxon>rosids</taxon>
        <taxon>fabids</taxon>
        <taxon>Malpighiales</taxon>
        <taxon>Linaceae</taxon>
        <taxon>Linum</taxon>
    </lineage>
</organism>
<accession>A0AAV0M4A3</accession>
<evidence type="ECO:0000259" key="1">
    <source>
        <dbReference type="PROSITE" id="PS51806"/>
    </source>
</evidence>
<name>A0AAV0M4A3_9ROSI</name>
<evidence type="ECO:0000313" key="3">
    <source>
        <dbReference type="Proteomes" id="UP001154282"/>
    </source>
</evidence>
<dbReference type="GO" id="GO:0006351">
    <property type="term" value="P:DNA-templated transcription"/>
    <property type="evidence" value="ECO:0007669"/>
    <property type="project" value="InterPro"/>
</dbReference>
<dbReference type="EMBL" id="CAMGYJ010000007">
    <property type="protein sequence ID" value="CAI0440640.1"/>
    <property type="molecule type" value="Genomic_DNA"/>
</dbReference>
<gene>
    <name evidence="2" type="ORF">LITE_LOCUS26590</name>
</gene>